<evidence type="ECO:0000313" key="2">
    <source>
        <dbReference type="EMBL" id="MFD2569479.1"/>
    </source>
</evidence>
<organism evidence="2 3">
    <name type="scientific">Spirosoma soli</name>
    <dbReference type="NCBI Taxonomy" id="1770529"/>
    <lineage>
        <taxon>Bacteria</taxon>
        <taxon>Pseudomonadati</taxon>
        <taxon>Bacteroidota</taxon>
        <taxon>Cytophagia</taxon>
        <taxon>Cytophagales</taxon>
        <taxon>Cytophagaceae</taxon>
        <taxon>Spirosoma</taxon>
    </lineage>
</organism>
<feature type="transmembrane region" description="Helical" evidence="1">
    <location>
        <begin position="169"/>
        <end position="187"/>
    </location>
</feature>
<keyword evidence="1" id="KW-1133">Transmembrane helix</keyword>
<keyword evidence="1" id="KW-0472">Membrane</keyword>
<gene>
    <name evidence="2" type="ORF">ACFSUS_02480</name>
</gene>
<proteinExistence type="predicted"/>
<feature type="transmembrane region" description="Helical" evidence="1">
    <location>
        <begin position="43"/>
        <end position="63"/>
    </location>
</feature>
<feature type="transmembrane region" description="Helical" evidence="1">
    <location>
        <begin position="262"/>
        <end position="280"/>
    </location>
</feature>
<feature type="transmembrane region" description="Helical" evidence="1">
    <location>
        <begin position="208"/>
        <end position="226"/>
    </location>
</feature>
<evidence type="ECO:0008006" key="4">
    <source>
        <dbReference type="Google" id="ProtNLM"/>
    </source>
</evidence>
<dbReference type="PROSITE" id="PS51257">
    <property type="entry name" value="PROKAR_LIPOPROTEIN"/>
    <property type="match status" value="1"/>
</dbReference>
<sequence length="281" mass="32019">MNRLLRIGQAVLDYIIFSNSLIACCALAMGAATAHVFGLQLPSSFWGLLFFGALCSYSLHSYLTVSTDTTRRRIGWINEHKKVLLGLFAGAAVVTLVMLVALSRYWLLWLPAAIVTFLYTAPKINRYPFIYLRRIAVLKTAYLASAWTYVTVLLPLLMAASAWPERMSWWVLNRFFWIYCVCFWFDYRDRDEDRLSPHLTLVADMSEQQAMLFFGGLVGGFILTLFRLHHHGMTNAQVSLATLPLILLVVVTGRLRTTTSDYWYYGYVDSLLLLSGGIWLV</sequence>
<dbReference type="RefSeq" id="WP_381518565.1">
    <property type="nucleotide sequence ID" value="NZ_JBHULN010000001.1"/>
</dbReference>
<comment type="caution">
    <text evidence="2">The sequence shown here is derived from an EMBL/GenBank/DDBJ whole genome shotgun (WGS) entry which is preliminary data.</text>
</comment>
<keyword evidence="1" id="KW-0812">Transmembrane</keyword>
<feature type="transmembrane region" description="Helical" evidence="1">
    <location>
        <begin position="238"/>
        <end position="255"/>
    </location>
</feature>
<accession>A0ABW5LYY9</accession>
<feature type="transmembrane region" description="Helical" evidence="1">
    <location>
        <begin position="12"/>
        <end position="37"/>
    </location>
</feature>
<name>A0ABW5LYY9_9BACT</name>
<dbReference type="Proteomes" id="UP001597469">
    <property type="component" value="Unassembled WGS sequence"/>
</dbReference>
<protein>
    <recommendedName>
        <fullName evidence="4">UbiA family prenyltransferase</fullName>
    </recommendedName>
</protein>
<evidence type="ECO:0000313" key="3">
    <source>
        <dbReference type="Proteomes" id="UP001597469"/>
    </source>
</evidence>
<evidence type="ECO:0000256" key="1">
    <source>
        <dbReference type="SAM" id="Phobius"/>
    </source>
</evidence>
<feature type="transmembrane region" description="Helical" evidence="1">
    <location>
        <begin position="83"/>
        <end position="100"/>
    </location>
</feature>
<reference evidence="3" key="1">
    <citation type="journal article" date="2019" name="Int. J. Syst. Evol. Microbiol.">
        <title>The Global Catalogue of Microorganisms (GCM) 10K type strain sequencing project: providing services to taxonomists for standard genome sequencing and annotation.</title>
        <authorList>
            <consortium name="The Broad Institute Genomics Platform"/>
            <consortium name="The Broad Institute Genome Sequencing Center for Infectious Disease"/>
            <person name="Wu L."/>
            <person name="Ma J."/>
        </authorList>
    </citation>
    <scope>NUCLEOTIDE SEQUENCE [LARGE SCALE GENOMIC DNA]</scope>
    <source>
        <strain evidence="3">KCTC 42805</strain>
    </source>
</reference>
<feature type="transmembrane region" description="Helical" evidence="1">
    <location>
        <begin position="142"/>
        <end position="163"/>
    </location>
</feature>
<feature type="transmembrane region" description="Helical" evidence="1">
    <location>
        <begin position="106"/>
        <end position="122"/>
    </location>
</feature>
<keyword evidence="3" id="KW-1185">Reference proteome</keyword>
<dbReference type="EMBL" id="JBHULN010000001">
    <property type="protein sequence ID" value="MFD2569479.1"/>
    <property type="molecule type" value="Genomic_DNA"/>
</dbReference>